<sequence>VWVITVPWWPTQSSIMELCMTFHNVFSSTRHVNYAIGPKSPRKITFAKWKKRVDGPRDVFLSKKRKMQTGWPEDDFLPKVGLRGQGGIFPMSKCGPVGLQETLKLYTFSQMVQFSSADPQARG</sequence>
<reference evidence="1 2" key="1">
    <citation type="journal article" date="2021" name="Nat. Plants">
        <title>The Taxus genome provides insights into paclitaxel biosynthesis.</title>
        <authorList>
            <person name="Xiong X."/>
            <person name="Gou J."/>
            <person name="Liao Q."/>
            <person name="Li Y."/>
            <person name="Zhou Q."/>
            <person name="Bi G."/>
            <person name="Li C."/>
            <person name="Du R."/>
            <person name="Wang X."/>
            <person name="Sun T."/>
            <person name="Guo L."/>
            <person name="Liang H."/>
            <person name="Lu P."/>
            <person name="Wu Y."/>
            <person name="Zhang Z."/>
            <person name="Ro D.K."/>
            <person name="Shang Y."/>
            <person name="Huang S."/>
            <person name="Yan J."/>
        </authorList>
    </citation>
    <scope>NUCLEOTIDE SEQUENCE [LARGE SCALE GENOMIC DNA]</scope>
    <source>
        <strain evidence="1">Ta-2019</strain>
    </source>
</reference>
<protein>
    <submittedName>
        <fullName evidence="1">Uncharacterized protein</fullName>
    </submittedName>
</protein>
<feature type="non-terminal residue" evidence="1">
    <location>
        <position position="1"/>
    </location>
</feature>
<evidence type="ECO:0000313" key="2">
    <source>
        <dbReference type="Proteomes" id="UP000824469"/>
    </source>
</evidence>
<dbReference type="Proteomes" id="UP000824469">
    <property type="component" value="Unassembled WGS sequence"/>
</dbReference>
<name>A0AA38CKK7_TAXCH</name>
<gene>
    <name evidence="1" type="ORF">KI387_012211</name>
</gene>
<proteinExistence type="predicted"/>
<feature type="non-terminal residue" evidence="1">
    <location>
        <position position="123"/>
    </location>
</feature>
<keyword evidence="2" id="KW-1185">Reference proteome</keyword>
<dbReference type="EMBL" id="JAHRHJ020000009">
    <property type="protein sequence ID" value="KAH9300628.1"/>
    <property type="molecule type" value="Genomic_DNA"/>
</dbReference>
<organism evidence="1 2">
    <name type="scientific">Taxus chinensis</name>
    <name type="common">Chinese yew</name>
    <name type="synonym">Taxus wallichiana var. chinensis</name>
    <dbReference type="NCBI Taxonomy" id="29808"/>
    <lineage>
        <taxon>Eukaryota</taxon>
        <taxon>Viridiplantae</taxon>
        <taxon>Streptophyta</taxon>
        <taxon>Embryophyta</taxon>
        <taxon>Tracheophyta</taxon>
        <taxon>Spermatophyta</taxon>
        <taxon>Pinopsida</taxon>
        <taxon>Pinidae</taxon>
        <taxon>Conifers II</taxon>
        <taxon>Cupressales</taxon>
        <taxon>Taxaceae</taxon>
        <taxon>Taxus</taxon>
    </lineage>
</organism>
<dbReference type="AlphaFoldDB" id="A0AA38CKK7"/>
<comment type="caution">
    <text evidence="1">The sequence shown here is derived from an EMBL/GenBank/DDBJ whole genome shotgun (WGS) entry which is preliminary data.</text>
</comment>
<evidence type="ECO:0000313" key="1">
    <source>
        <dbReference type="EMBL" id="KAH9300628.1"/>
    </source>
</evidence>
<accession>A0AA38CKK7</accession>